<dbReference type="Pfam" id="PF00754">
    <property type="entry name" value="F5_F8_type_C"/>
    <property type="match status" value="1"/>
</dbReference>
<dbReference type="SUPFAM" id="SSF49785">
    <property type="entry name" value="Galactose-binding domain-like"/>
    <property type="match status" value="1"/>
</dbReference>
<organism evidence="3">
    <name type="scientific">Photinus pyralis</name>
    <name type="common">Common eastern firefly</name>
    <name type="synonym">Lampyris pyralis</name>
    <dbReference type="NCBI Taxonomy" id="7054"/>
    <lineage>
        <taxon>Eukaryota</taxon>
        <taxon>Metazoa</taxon>
        <taxon>Ecdysozoa</taxon>
        <taxon>Arthropoda</taxon>
        <taxon>Hexapoda</taxon>
        <taxon>Insecta</taxon>
        <taxon>Pterygota</taxon>
        <taxon>Neoptera</taxon>
        <taxon>Endopterygota</taxon>
        <taxon>Coleoptera</taxon>
        <taxon>Polyphaga</taxon>
        <taxon>Elateriformia</taxon>
        <taxon>Elateroidea</taxon>
        <taxon>Lampyridae</taxon>
        <taxon>Lampyrinae</taxon>
        <taxon>Photinus</taxon>
    </lineage>
</organism>
<dbReference type="Gene3D" id="2.60.120.260">
    <property type="entry name" value="Galactose-binding domain-like"/>
    <property type="match status" value="1"/>
</dbReference>
<sequence length="127" mass="14642">MFHIILSLTVFIVHLTNADIYDEYECFLPLMQRAVVTATSSMRDREPKNAILYGGNAWTAHTSDFEQKLVFDLGQVMNITRIWTQGRTHSNEYVMEFSVSYGSNGFDYTDYKEPGGDVRVRIFLNVN</sequence>
<dbReference type="PANTHER" id="PTHR24543">
    <property type="entry name" value="MULTICOPPER OXIDASE-RELATED"/>
    <property type="match status" value="1"/>
</dbReference>
<evidence type="ECO:0000259" key="2">
    <source>
        <dbReference type="PROSITE" id="PS50022"/>
    </source>
</evidence>
<feature type="signal peptide" evidence="1">
    <location>
        <begin position="1"/>
        <end position="18"/>
    </location>
</feature>
<evidence type="ECO:0000256" key="1">
    <source>
        <dbReference type="SAM" id="SignalP"/>
    </source>
</evidence>
<feature type="chain" id="PRO_5011987967" description="F5/8 type C domain-containing protein" evidence="1">
    <location>
        <begin position="19"/>
        <end position="127"/>
    </location>
</feature>
<dbReference type="AlphaFoldDB" id="A0A1Y1LGW4"/>
<dbReference type="EMBL" id="GEZM01057720">
    <property type="protein sequence ID" value="JAV72121.1"/>
    <property type="molecule type" value="Transcribed_RNA"/>
</dbReference>
<accession>A0A1Y1LGW4</accession>
<name>A0A1Y1LGW4_PHOPY</name>
<dbReference type="InterPro" id="IPR008979">
    <property type="entry name" value="Galactose-bd-like_sf"/>
</dbReference>
<keyword evidence="1" id="KW-0732">Signal</keyword>
<reference evidence="3" key="1">
    <citation type="journal article" date="2016" name="Sci. Rep.">
        <title>Molecular characterization of firefly nuptial gifts: a multi-omics approach sheds light on postcopulatory sexual selection.</title>
        <authorList>
            <person name="Al-Wathiqui N."/>
            <person name="Fallon T.R."/>
            <person name="South A."/>
            <person name="Weng J.K."/>
            <person name="Lewis S.M."/>
        </authorList>
    </citation>
    <scope>NUCLEOTIDE SEQUENCE</scope>
</reference>
<feature type="domain" description="F5/8 type C" evidence="2">
    <location>
        <begin position="26"/>
        <end position="127"/>
    </location>
</feature>
<dbReference type="InterPro" id="IPR000421">
    <property type="entry name" value="FA58C"/>
</dbReference>
<protein>
    <recommendedName>
        <fullName evidence="2">F5/8 type C domain-containing protein</fullName>
    </recommendedName>
</protein>
<proteinExistence type="predicted"/>
<dbReference type="PROSITE" id="PS50022">
    <property type="entry name" value="FA58C_3"/>
    <property type="match status" value="1"/>
</dbReference>
<evidence type="ECO:0000313" key="3">
    <source>
        <dbReference type="EMBL" id="JAV72121.1"/>
    </source>
</evidence>